<keyword evidence="6 7" id="KW-0414">Isoprene biosynthesis</keyword>
<feature type="site" description="Transition state stabilizer" evidence="7">
    <location>
        <position position="25"/>
    </location>
</feature>
<dbReference type="PROSITE" id="PS01295">
    <property type="entry name" value="ISPD"/>
    <property type="match status" value="1"/>
</dbReference>
<comment type="function">
    <text evidence="7">Catalyzes the formation of 4-diphosphocytidyl-2-C-methyl-D-erythritol from CTP and 2-C-methyl-D-erythritol 4-phosphate (MEP).</text>
</comment>
<dbReference type="InterPro" id="IPR001228">
    <property type="entry name" value="IspD"/>
</dbReference>
<dbReference type="InterPro" id="IPR034683">
    <property type="entry name" value="IspD/TarI"/>
</dbReference>
<dbReference type="Pfam" id="PF01128">
    <property type="entry name" value="IspD"/>
    <property type="match status" value="1"/>
</dbReference>
<comment type="catalytic activity">
    <reaction evidence="1 7">
        <text>2-C-methyl-D-erythritol 4-phosphate + CTP + H(+) = 4-CDP-2-C-methyl-D-erythritol + diphosphate</text>
        <dbReference type="Rhea" id="RHEA:13429"/>
        <dbReference type="ChEBI" id="CHEBI:15378"/>
        <dbReference type="ChEBI" id="CHEBI:33019"/>
        <dbReference type="ChEBI" id="CHEBI:37563"/>
        <dbReference type="ChEBI" id="CHEBI:57823"/>
        <dbReference type="ChEBI" id="CHEBI:58262"/>
        <dbReference type="EC" id="2.7.7.60"/>
    </reaction>
</comment>
<feature type="site" description="Positions MEP for the nucleophilic attack" evidence="7">
    <location>
        <position position="152"/>
    </location>
</feature>
<evidence type="ECO:0000313" key="9">
    <source>
        <dbReference type="Proteomes" id="UP000731465"/>
    </source>
</evidence>
<name>A0ABS7DGU0_9GAMM</name>
<evidence type="ECO:0000313" key="8">
    <source>
        <dbReference type="EMBL" id="MBW7570523.1"/>
    </source>
</evidence>
<evidence type="ECO:0000256" key="2">
    <source>
        <dbReference type="ARBA" id="ARBA00004787"/>
    </source>
</evidence>
<comment type="pathway">
    <text evidence="2 7">Isoprenoid biosynthesis; isopentenyl diphosphate biosynthesis via DXP pathway; isopentenyl diphosphate from 1-deoxy-D-xylulose 5-phosphate: step 2/6.</text>
</comment>
<sequence>MNQVKIDVILPAAGVGKRMQLNIPKQYAKVNELTVLEHTIRALKKSPFVNNIIVAVSADDEYFDSLAVSKESGIIKSIGGKERSDTVRLSLDKVTTPYVMVHDAARPLIDPLDIEKLSKLCFEGKVGGILCAKVSDTIKLVKDGKVVNTVDRSCLYRAYTPQLFKTDLLKSAIQKAYNDNVAITDDASAMEYAGFNVEVIEGRADNFKLTTKEDLLLFEKIIKD</sequence>
<feature type="site" description="Positions MEP for the nucleophilic attack" evidence="7">
    <location>
        <position position="208"/>
    </location>
</feature>
<keyword evidence="5 7" id="KW-0548">Nucleotidyltransferase</keyword>
<proteinExistence type="inferred from homology"/>
<keyword evidence="9" id="KW-1185">Reference proteome</keyword>
<dbReference type="SUPFAM" id="SSF53448">
    <property type="entry name" value="Nucleotide-diphospho-sugar transferases"/>
    <property type="match status" value="1"/>
</dbReference>
<dbReference type="GO" id="GO:0050518">
    <property type="term" value="F:2-C-methyl-D-erythritol 4-phosphate cytidylyltransferase activity"/>
    <property type="evidence" value="ECO:0007669"/>
    <property type="project" value="UniProtKB-EC"/>
</dbReference>
<dbReference type="Proteomes" id="UP000731465">
    <property type="component" value="Unassembled WGS sequence"/>
</dbReference>
<dbReference type="EC" id="2.7.7.60" evidence="7"/>
<evidence type="ECO:0000256" key="3">
    <source>
        <dbReference type="ARBA" id="ARBA00009789"/>
    </source>
</evidence>
<dbReference type="PANTHER" id="PTHR32125">
    <property type="entry name" value="2-C-METHYL-D-ERYTHRITOL 4-PHOSPHATE CYTIDYLYLTRANSFERASE, CHLOROPLASTIC"/>
    <property type="match status" value="1"/>
</dbReference>
<dbReference type="NCBIfam" id="TIGR00453">
    <property type="entry name" value="ispD"/>
    <property type="match status" value="1"/>
</dbReference>
<evidence type="ECO:0000256" key="6">
    <source>
        <dbReference type="ARBA" id="ARBA00023229"/>
    </source>
</evidence>
<accession>A0ABS7DGU0</accession>
<dbReference type="InterPro" id="IPR018294">
    <property type="entry name" value="ISPD_synthase_CS"/>
</dbReference>
<protein>
    <recommendedName>
        <fullName evidence="7">2-C-methyl-D-erythritol 4-phosphate cytidylyltransferase</fullName>
        <ecNumber evidence="7">2.7.7.60</ecNumber>
    </recommendedName>
    <alternativeName>
        <fullName evidence="7">4-diphosphocytidyl-2C-methyl-D-erythritol synthase</fullName>
    </alternativeName>
    <alternativeName>
        <fullName evidence="7">MEP cytidylyltransferase</fullName>
        <shortName evidence="7">MCT</shortName>
    </alternativeName>
</protein>
<dbReference type="EMBL" id="JAGFNY010000020">
    <property type="protein sequence ID" value="MBW7570523.1"/>
    <property type="molecule type" value="Genomic_DNA"/>
</dbReference>
<reference evidence="8 9" key="1">
    <citation type="submission" date="2021-03" db="EMBL/GenBank/DDBJ databases">
        <title>Succinivibrio sp. nov. isolated from feces of cow.</title>
        <authorList>
            <person name="Choi J.-Y."/>
        </authorList>
    </citation>
    <scope>NUCLEOTIDE SEQUENCE [LARGE SCALE GENOMIC DNA]</scope>
    <source>
        <strain evidence="8 9">AGMB01872</strain>
    </source>
</reference>
<dbReference type="PANTHER" id="PTHR32125:SF4">
    <property type="entry name" value="2-C-METHYL-D-ERYTHRITOL 4-PHOSPHATE CYTIDYLYLTRANSFERASE, CHLOROPLASTIC"/>
    <property type="match status" value="1"/>
</dbReference>
<comment type="caution">
    <text evidence="8">The sequence shown here is derived from an EMBL/GenBank/DDBJ whole genome shotgun (WGS) entry which is preliminary data.</text>
</comment>
<comment type="similarity">
    <text evidence="3 7">Belongs to the IspD/TarI cytidylyltransferase family. IspD subfamily.</text>
</comment>
<dbReference type="InterPro" id="IPR050088">
    <property type="entry name" value="IspD/TarI_cytidylyltransf_bact"/>
</dbReference>
<dbReference type="CDD" id="cd02516">
    <property type="entry name" value="CDP-ME_synthetase"/>
    <property type="match status" value="1"/>
</dbReference>
<dbReference type="Gene3D" id="3.90.550.10">
    <property type="entry name" value="Spore Coat Polysaccharide Biosynthesis Protein SpsA, Chain A"/>
    <property type="match status" value="1"/>
</dbReference>
<organism evidence="8 9">
    <name type="scientific">Succinivibrio faecicola</name>
    <dbReference type="NCBI Taxonomy" id="2820300"/>
    <lineage>
        <taxon>Bacteria</taxon>
        <taxon>Pseudomonadati</taxon>
        <taxon>Pseudomonadota</taxon>
        <taxon>Gammaproteobacteria</taxon>
        <taxon>Aeromonadales</taxon>
        <taxon>Succinivibrionaceae</taxon>
        <taxon>Succinivibrio</taxon>
    </lineage>
</organism>
<feature type="site" description="Transition state stabilizer" evidence="7">
    <location>
        <position position="18"/>
    </location>
</feature>
<dbReference type="RefSeq" id="WP_219937744.1">
    <property type="nucleotide sequence ID" value="NZ_JAGFNY010000020.1"/>
</dbReference>
<evidence type="ECO:0000256" key="1">
    <source>
        <dbReference type="ARBA" id="ARBA00001282"/>
    </source>
</evidence>
<evidence type="ECO:0000256" key="5">
    <source>
        <dbReference type="ARBA" id="ARBA00022695"/>
    </source>
</evidence>
<evidence type="ECO:0000256" key="7">
    <source>
        <dbReference type="HAMAP-Rule" id="MF_00108"/>
    </source>
</evidence>
<keyword evidence="4 7" id="KW-0808">Transferase</keyword>
<dbReference type="HAMAP" id="MF_00108">
    <property type="entry name" value="IspD"/>
    <property type="match status" value="1"/>
</dbReference>
<gene>
    <name evidence="7 8" type="primary">ispD</name>
    <name evidence="8" type="ORF">J5V48_06410</name>
</gene>
<evidence type="ECO:0000256" key="4">
    <source>
        <dbReference type="ARBA" id="ARBA00022679"/>
    </source>
</evidence>
<dbReference type="InterPro" id="IPR029044">
    <property type="entry name" value="Nucleotide-diphossugar_trans"/>
</dbReference>